<name>A0A5C3PGB3_9APHY</name>
<protein>
    <submittedName>
        <fullName evidence="1">Glycoside hydrolase family 85 protein</fullName>
    </submittedName>
</protein>
<dbReference type="STRING" id="1314778.A0A5C3PGB3"/>
<proteinExistence type="predicted"/>
<reference evidence="1 2" key="1">
    <citation type="journal article" date="2019" name="Nat. Ecol. Evol.">
        <title>Megaphylogeny resolves global patterns of mushroom evolution.</title>
        <authorList>
            <person name="Varga T."/>
            <person name="Krizsan K."/>
            <person name="Foldi C."/>
            <person name="Dima B."/>
            <person name="Sanchez-Garcia M."/>
            <person name="Sanchez-Ramirez S."/>
            <person name="Szollosi G.J."/>
            <person name="Szarkandi J.G."/>
            <person name="Papp V."/>
            <person name="Albert L."/>
            <person name="Andreopoulos W."/>
            <person name="Angelini C."/>
            <person name="Antonin V."/>
            <person name="Barry K.W."/>
            <person name="Bougher N.L."/>
            <person name="Buchanan P."/>
            <person name="Buyck B."/>
            <person name="Bense V."/>
            <person name="Catcheside P."/>
            <person name="Chovatia M."/>
            <person name="Cooper J."/>
            <person name="Damon W."/>
            <person name="Desjardin D."/>
            <person name="Finy P."/>
            <person name="Geml J."/>
            <person name="Haridas S."/>
            <person name="Hughes K."/>
            <person name="Justo A."/>
            <person name="Karasinski D."/>
            <person name="Kautmanova I."/>
            <person name="Kiss B."/>
            <person name="Kocsube S."/>
            <person name="Kotiranta H."/>
            <person name="LaButti K.M."/>
            <person name="Lechner B.E."/>
            <person name="Liimatainen K."/>
            <person name="Lipzen A."/>
            <person name="Lukacs Z."/>
            <person name="Mihaltcheva S."/>
            <person name="Morgado L.N."/>
            <person name="Niskanen T."/>
            <person name="Noordeloos M.E."/>
            <person name="Ohm R.A."/>
            <person name="Ortiz-Santana B."/>
            <person name="Ovrebo C."/>
            <person name="Racz N."/>
            <person name="Riley R."/>
            <person name="Savchenko A."/>
            <person name="Shiryaev A."/>
            <person name="Soop K."/>
            <person name="Spirin V."/>
            <person name="Szebenyi C."/>
            <person name="Tomsovsky M."/>
            <person name="Tulloss R.E."/>
            <person name="Uehling J."/>
            <person name="Grigoriev I.V."/>
            <person name="Vagvolgyi C."/>
            <person name="Papp T."/>
            <person name="Martin F.M."/>
            <person name="Miettinen O."/>
            <person name="Hibbett D.S."/>
            <person name="Nagy L.G."/>
        </authorList>
    </citation>
    <scope>NUCLEOTIDE SEQUENCE [LARGE SCALE GENOMIC DNA]</scope>
    <source>
        <strain evidence="1 2">HHB13444</strain>
    </source>
</reference>
<evidence type="ECO:0000313" key="2">
    <source>
        <dbReference type="Proteomes" id="UP000308197"/>
    </source>
</evidence>
<dbReference type="Proteomes" id="UP000308197">
    <property type="component" value="Unassembled WGS sequence"/>
</dbReference>
<gene>
    <name evidence="1" type="ORF">K466DRAFT_76273</name>
</gene>
<organism evidence="1 2">
    <name type="scientific">Polyporus arcularius HHB13444</name>
    <dbReference type="NCBI Taxonomy" id="1314778"/>
    <lineage>
        <taxon>Eukaryota</taxon>
        <taxon>Fungi</taxon>
        <taxon>Dikarya</taxon>
        <taxon>Basidiomycota</taxon>
        <taxon>Agaricomycotina</taxon>
        <taxon>Agaricomycetes</taxon>
        <taxon>Polyporales</taxon>
        <taxon>Polyporaceae</taxon>
        <taxon>Polyporus</taxon>
    </lineage>
</organism>
<accession>A0A5C3PGB3</accession>
<keyword evidence="2" id="KW-1185">Reference proteome</keyword>
<evidence type="ECO:0000313" key="1">
    <source>
        <dbReference type="EMBL" id="TFK88351.1"/>
    </source>
</evidence>
<dbReference type="InParanoid" id="A0A5C3PGB3"/>
<keyword evidence="1" id="KW-0378">Hydrolase</keyword>
<dbReference type="AlphaFoldDB" id="A0A5C3PGB3"/>
<dbReference type="GO" id="GO:0016787">
    <property type="term" value="F:hydrolase activity"/>
    <property type="evidence" value="ECO:0007669"/>
    <property type="project" value="UniProtKB-KW"/>
</dbReference>
<sequence>MPVRGTNHSAHISDDAPFFRSLSDLDDWAATPAAKLEGVLPYVPRSETEGVSHAATRGKLLVFAHGVLVYTEY</sequence>
<dbReference type="EMBL" id="ML211116">
    <property type="protein sequence ID" value="TFK88351.1"/>
    <property type="molecule type" value="Genomic_DNA"/>
</dbReference>